<accession>A0A1H3PXS2</accession>
<organism evidence="1 2">
    <name type="scientific">Rhodonellum ikkaensis</name>
    <dbReference type="NCBI Taxonomy" id="336829"/>
    <lineage>
        <taxon>Bacteria</taxon>
        <taxon>Pseudomonadati</taxon>
        <taxon>Bacteroidota</taxon>
        <taxon>Cytophagia</taxon>
        <taxon>Cytophagales</taxon>
        <taxon>Cytophagaceae</taxon>
        <taxon>Rhodonellum</taxon>
    </lineage>
</organism>
<gene>
    <name evidence="1" type="ORF">SAMN05444412_105100</name>
</gene>
<comment type="caution">
    <text evidence="1">The sequence shown here is derived from an EMBL/GenBank/DDBJ whole genome shotgun (WGS) entry which is preliminary data.</text>
</comment>
<evidence type="ECO:0000313" key="1">
    <source>
        <dbReference type="EMBL" id="SDZ06104.1"/>
    </source>
</evidence>
<dbReference type="EMBL" id="FNQC01000005">
    <property type="protein sequence ID" value="SDZ06104.1"/>
    <property type="molecule type" value="Genomic_DNA"/>
</dbReference>
<evidence type="ECO:0008006" key="3">
    <source>
        <dbReference type="Google" id="ProtNLM"/>
    </source>
</evidence>
<proteinExistence type="predicted"/>
<sequence>MSAMNKKKILIVTYGFYPEISPRSFRATELAKEFVRQGHEVTVVAPAKVGLEKFLSEYAVDFIDIGEVTWKVPVLRSNSSIAQLFNRVMVRLSSLWFEYPLIQLKGKVSKALKKLKGFDLLISVAVPYPIHWGVSSVWNKKGDGNPAKTWVADCGDPYMGQENDTFSPPFYFAWLEKSFCRKADYLSLPTENSYIGYYPEFHNKIVVIPQGFKFEEYRINETKRNENKLIFGYGGMFIPGRRDPREFLEFLVSLENEFDFEFHVYTSSPQYVESFAQRSKRIKLFPVIDRLELMDRFSTMDFLVNFTNVGKAQTPSKLIDYAILGKPIINIETGNLNNELVLEFLTKNYSNSIVIPNPEQYRIENVCSQFLSLTD</sequence>
<dbReference type="SUPFAM" id="SSF53756">
    <property type="entry name" value="UDP-Glycosyltransferase/glycogen phosphorylase"/>
    <property type="match status" value="1"/>
</dbReference>
<protein>
    <recommendedName>
        <fullName evidence="3">Glycosyltransferase subfamily 4-like N-terminal domain-containing protein</fullName>
    </recommendedName>
</protein>
<reference evidence="1 2" key="1">
    <citation type="submission" date="2016-10" db="EMBL/GenBank/DDBJ databases">
        <authorList>
            <person name="Varghese N."/>
            <person name="Submissions S."/>
        </authorList>
    </citation>
    <scope>NUCLEOTIDE SEQUENCE [LARGE SCALE GENOMIC DNA]</scope>
    <source>
        <strain evidence="1 2">DSM 17997</strain>
    </source>
</reference>
<evidence type="ECO:0000313" key="2">
    <source>
        <dbReference type="Proteomes" id="UP000199663"/>
    </source>
</evidence>
<dbReference type="Gene3D" id="3.40.50.2000">
    <property type="entry name" value="Glycogen Phosphorylase B"/>
    <property type="match status" value="1"/>
</dbReference>
<dbReference type="Proteomes" id="UP000199663">
    <property type="component" value="Unassembled WGS sequence"/>
</dbReference>
<name>A0A1H3PXS2_9BACT</name>
<keyword evidence="2" id="KW-1185">Reference proteome</keyword>